<evidence type="ECO:0000256" key="1">
    <source>
        <dbReference type="SAM" id="MobiDB-lite"/>
    </source>
</evidence>
<reference evidence="2" key="1">
    <citation type="journal article" date="2020" name="Fungal Divers.">
        <title>Resolving the Mortierellaceae phylogeny through synthesis of multi-gene phylogenetics and phylogenomics.</title>
        <authorList>
            <person name="Vandepol N."/>
            <person name="Liber J."/>
            <person name="Desiro A."/>
            <person name="Na H."/>
            <person name="Kennedy M."/>
            <person name="Barry K."/>
            <person name="Grigoriev I.V."/>
            <person name="Miller A.N."/>
            <person name="O'Donnell K."/>
            <person name="Stajich J.E."/>
            <person name="Bonito G."/>
        </authorList>
    </citation>
    <scope>NUCLEOTIDE SEQUENCE</scope>
    <source>
        <strain evidence="2">MES-2147</strain>
    </source>
</reference>
<comment type="caution">
    <text evidence="2">The sequence shown here is derived from an EMBL/GenBank/DDBJ whole genome shotgun (WGS) entry which is preliminary data.</text>
</comment>
<proteinExistence type="predicted"/>
<feature type="compositionally biased region" description="Basic and acidic residues" evidence="1">
    <location>
        <begin position="144"/>
        <end position="153"/>
    </location>
</feature>
<dbReference type="Proteomes" id="UP000749646">
    <property type="component" value="Unassembled WGS sequence"/>
</dbReference>
<feature type="compositionally biased region" description="Basic and acidic residues" evidence="1">
    <location>
        <begin position="110"/>
        <end position="124"/>
    </location>
</feature>
<feature type="region of interest" description="Disordered" evidence="1">
    <location>
        <begin position="95"/>
        <end position="166"/>
    </location>
</feature>
<name>A0A9P6LY77_9FUNG</name>
<evidence type="ECO:0000313" key="3">
    <source>
        <dbReference type="Proteomes" id="UP000749646"/>
    </source>
</evidence>
<gene>
    <name evidence="2" type="ORF">BGZ65_005916</name>
</gene>
<feature type="region of interest" description="Disordered" evidence="1">
    <location>
        <begin position="213"/>
        <end position="233"/>
    </location>
</feature>
<sequence>MAQLLESTRNFLKTSTRIGRRLSQYKEETSGSQPSLHINHNDTISPSNVIILADNKTQDTATHRPAYKKRISGLFTLDSRNKTLLSEERQVANMVSRKISPDSQETSVLPEERGRDTKSSERTQRSRKNRKDTNESANSSPYQDQDHSSEHMENNVPRGRSPALSLSNSISTAASSYDTRPSDYPSIRHYQAHVWRRNLLEESIMHSLKIGYAERHKPSRQHARPSKKDTPRARLAREQAILAAATGKELLPSPLSGLDSEKQESQENIIDRSLKIINSDHHTPVPSRPSRQQQPHLRHRKNSPYQLDHNASMSNITHSVASFTFELPEQHASHVMRSSVVPDLFMVKADIPPGAAPSHRTGNRRDSRASHVGGVAPSPRVLTGRKPTSPVQLIVLPNLRDNDEESESPLTPSSGLWADSVVASLNDLGEEKPNMSMEDPPGSSEAAPMRAT</sequence>
<feature type="region of interest" description="Disordered" evidence="1">
    <location>
        <begin position="279"/>
        <end position="309"/>
    </location>
</feature>
<dbReference type="OrthoDB" id="2405996at2759"/>
<evidence type="ECO:0000313" key="2">
    <source>
        <dbReference type="EMBL" id="KAF9951487.1"/>
    </source>
</evidence>
<protein>
    <submittedName>
        <fullName evidence="2">Uncharacterized protein</fullName>
    </submittedName>
</protein>
<dbReference type="AlphaFoldDB" id="A0A9P6LY77"/>
<keyword evidence="3" id="KW-1185">Reference proteome</keyword>
<organism evidence="2 3">
    <name type="scientific">Modicella reniformis</name>
    <dbReference type="NCBI Taxonomy" id="1440133"/>
    <lineage>
        <taxon>Eukaryota</taxon>
        <taxon>Fungi</taxon>
        <taxon>Fungi incertae sedis</taxon>
        <taxon>Mucoromycota</taxon>
        <taxon>Mortierellomycotina</taxon>
        <taxon>Mortierellomycetes</taxon>
        <taxon>Mortierellales</taxon>
        <taxon>Mortierellaceae</taxon>
        <taxon>Modicella</taxon>
    </lineage>
</organism>
<feature type="region of interest" description="Disordered" evidence="1">
    <location>
        <begin position="352"/>
        <end position="452"/>
    </location>
</feature>
<dbReference type="EMBL" id="JAAAHW010007077">
    <property type="protein sequence ID" value="KAF9951487.1"/>
    <property type="molecule type" value="Genomic_DNA"/>
</dbReference>
<accession>A0A9P6LY77</accession>